<gene>
    <name evidence="3" type="primary">LOC102192117</name>
</gene>
<name>A0A9Y6J643_9CICH</name>
<dbReference type="SMART" id="SM01289">
    <property type="entry name" value="PYRIN"/>
    <property type="match status" value="1"/>
</dbReference>
<proteinExistence type="predicted"/>
<reference evidence="3" key="1">
    <citation type="submission" date="2025-08" db="UniProtKB">
        <authorList>
            <consortium name="RefSeq"/>
        </authorList>
    </citation>
    <scope>IDENTIFICATION</scope>
</reference>
<dbReference type="InterPro" id="IPR011029">
    <property type="entry name" value="DEATH-like_dom_sf"/>
</dbReference>
<dbReference type="GeneID" id="102192117"/>
<sequence>MLNHLSIRAVIVNLMVDELGQQSVEVTREVFMHMNRTDLVQKLPESSSASREKHSVDEHGAALLKRDEALAVVEQIILETLKDLSHKEIKKFRLLVLFTCSKIDLPEMEKDTTDKVVHHMVDELGLQSLEVTRTVLRDMNKTDLAQRLLELTKRFKGQTKRSLKPEQDCSDWTKLEPEVNSTDADEAPTYSLQSAAGHFECRVSGLPVTR</sequence>
<dbReference type="RefSeq" id="XP_013763579.1">
    <property type="nucleotide sequence ID" value="XM_013908125.1"/>
</dbReference>
<dbReference type="Pfam" id="PF02758">
    <property type="entry name" value="PYRIN"/>
    <property type="match status" value="1"/>
</dbReference>
<accession>A0A9Y6J643</accession>
<dbReference type="Proteomes" id="UP000695023">
    <property type="component" value="Unplaced"/>
</dbReference>
<evidence type="ECO:0000313" key="3">
    <source>
        <dbReference type="RefSeq" id="XP_013763579.1"/>
    </source>
</evidence>
<protein>
    <submittedName>
        <fullName evidence="3">Uncharacterized protein LOC102192117</fullName>
    </submittedName>
</protein>
<dbReference type="SUPFAM" id="SSF47986">
    <property type="entry name" value="DEATH domain"/>
    <property type="match status" value="1"/>
</dbReference>
<dbReference type="AlphaFoldDB" id="A0A9Y6J643"/>
<keyword evidence="2" id="KW-1185">Reference proteome</keyword>
<evidence type="ECO:0000259" key="1">
    <source>
        <dbReference type="SMART" id="SM01289"/>
    </source>
</evidence>
<organism evidence="2 3">
    <name type="scientific">Pundamilia nyererei</name>
    <dbReference type="NCBI Taxonomy" id="303518"/>
    <lineage>
        <taxon>Eukaryota</taxon>
        <taxon>Metazoa</taxon>
        <taxon>Chordata</taxon>
        <taxon>Craniata</taxon>
        <taxon>Vertebrata</taxon>
        <taxon>Euteleostomi</taxon>
        <taxon>Actinopterygii</taxon>
        <taxon>Neopterygii</taxon>
        <taxon>Teleostei</taxon>
        <taxon>Neoteleostei</taxon>
        <taxon>Acanthomorphata</taxon>
        <taxon>Ovalentaria</taxon>
        <taxon>Cichlomorphae</taxon>
        <taxon>Cichliformes</taxon>
        <taxon>Cichlidae</taxon>
        <taxon>African cichlids</taxon>
        <taxon>Pseudocrenilabrinae</taxon>
        <taxon>Haplochromini</taxon>
        <taxon>Pundamilia</taxon>
    </lineage>
</organism>
<dbReference type="Gene3D" id="1.10.533.10">
    <property type="entry name" value="Death Domain, Fas"/>
    <property type="match status" value="2"/>
</dbReference>
<feature type="domain" description="Pyrin" evidence="1">
    <location>
        <begin position="73"/>
        <end position="150"/>
    </location>
</feature>
<evidence type="ECO:0000313" key="2">
    <source>
        <dbReference type="Proteomes" id="UP000695023"/>
    </source>
</evidence>
<dbReference type="InterPro" id="IPR004020">
    <property type="entry name" value="DAPIN"/>
</dbReference>